<keyword evidence="5 8" id="KW-0378">Hydrolase</keyword>
<dbReference type="OrthoDB" id="9775255at2"/>
<dbReference type="PANTHER" id="PTHR21039">
    <property type="entry name" value="HISTIDINOL PHOSPHATASE-RELATED"/>
    <property type="match status" value="1"/>
</dbReference>
<dbReference type="KEGG" id="aft:BBF96_11900"/>
<dbReference type="GO" id="GO:0005737">
    <property type="term" value="C:cytoplasm"/>
    <property type="evidence" value="ECO:0007669"/>
    <property type="project" value="TreeGrafter"/>
</dbReference>
<evidence type="ECO:0000313" key="10">
    <source>
        <dbReference type="EMBL" id="AZR74034.1"/>
    </source>
</evidence>
<dbReference type="Gene3D" id="3.20.20.140">
    <property type="entry name" value="Metal-dependent hydrolases"/>
    <property type="match status" value="1"/>
</dbReference>
<accession>A0A3Q9HRE1</accession>
<dbReference type="PANTHER" id="PTHR21039:SF0">
    <property type="entry name" value="HISTIDINOL-PHOSPHATASE"/>
    <property type="match status" value="1"/>
</dbReference>
<protein>
    <recommendedName>
        <fullName evidence="3 8">Histidinol-phosphatase</fullName>
        <shortName evidence="8">HolPase</shortName>
        <ecNumber evidence="3 8">3.1.3.15</ecNumber>
    </recommendedName>
</protein>
<keyword evidence="11" id="KW-1185">Reference proteome</keyword>
<dbReference type="EMBL" id="CP016379">
    <property type="protein sequence ID" value="AZR74034.1"/>
    <property type="molecule type" value="Genomic_DNA"/>
</dbReference>
<dbReference type="GO" id="GO:0000105">
    <property type="term" value="P:L-histidine biosynthetic process"/>
    <property type="evidence" value="ECO:0007669"/>
    <property type="project" value="UniProtKB-UniRule"/>
</dbReference>
<dbReference type="InterPro" id="IPR010140">
    <property type="entry name" value="Histidinol_P_phosphatase_HisJ"/>
</dbReference>
<dbReference type="EC" id="3.1.3.15" evidence="3 8"/>
<organism evidence="10 11">
    <name type="scientific">Anoxybacter fermentans</name>
    <dbReference type="NCBI Taxonomy" id="1323375"/>
    <lineage>
        <taxon>Bacteria</taxon>
        <taxon>Bacillati</taxon>
        <taxon>Bacillota</taxon>
        <taxon>Clostridia</taxon>
        <taxon>Halanaerobiales</taxon>
        <taxon>Anoxybacter</taxon>
    </lineage>
</organism>
<comment type="catalytic activity">
    <reaction evidence="7 8">
        <text>L-histidinol phosphate + H2O = L-histidinol + phosphate</text>
        <dbReference type="Rhea" id="RHEA:14465"/>
        <dbReference type="ChEBI" id="CHEBI:15377"/>
        <dbReference type="ChEBI" id="CHEBI:43474"/>
        <dbReference type="ChEBI" id="CHEBI:57699"/>
        <dbReference type="ChEBI" id="CHEBI:57980"/>
        <dbReference type="EC" id="3.1.3.15"/>
    </reaction>
</comment>
<feature type="domain" description="Polymerase/histidinol phosphatase N-terminal" evidence="9">
    <location>
        <begin position="3"/>
        <end position="85"/>
    </location>
</feature>
<comment type="pathway">
    <text evidence="1 8">Amino-acid biosynthesis; L-histidine biosynthesis; L-histidine from 5-phospho-alpha-D-ribose 1-diphosphate: step 8/9.</text>
</comment>
<proteinExistence type="inferred from homology"/>
<name>A0A3Q9HRE1_9FIRM</name>
<evidence type="ECO:0000256" key="4">
    <source>
        <dbReference type="ARBA" id="ARBA00022605"/>
    </source>
</evidence>
<dbReference type="Proteomes" id="UP000267250">
    <property type="component" value="Chromosome"/>
</dbReference>
<evidence type="ECO:0000256" key="2">
    <source>
        <dbReference type="ARBA" id="ARBA00009152"/>
    </source>
</evidence>
<dbReference type="InterPro" id="IPR004013">
    <property type="entry name" value="PHP_dom"/>
</dbReference>
<dbReference type="SMART" id="SM00481">
    <property type="entry name" value="POLIIIAc"/>
    <property type="match status" value="1"/>
</dbReference>
<evidence type="ECO:0000256" key="8">
    <source>
        <dbReference type="RuleBase" id="RU366003"/>
    </source>
</evidence>
<evidence type="ECO:0000256" key="7">
    <source>
        <dbReference type="ARBA" id="ARBA00049158"/>
    </source>
</evidence>
<evidence type="ECO:0000256" key="3">
    <source>
        <dbReference type="ARBA" id="ARBA00013085"/>
    </source>
</evidence>
<dbReference type="GO" id="GO:0004401">
    <property type="term" value="F:histidinol-phosphatase activity"/>
    <property type="evidence" value="ECO:0007669"/>
    <property type="project" value="UniProtKB-UniRule"/>
</dbReference>
<dbReference type="UniPathway" id="UPA00031">
    <property type="reaction ID" value="UER00013"/>
</dbReference>
<dbReference type="InterPro" id="IPR016195">
    <property type="entry name" value="Pol/histidinol_Pase-like"/>
</dbReference>
<dbReference type="SUPFAM" id="SSF89550">
    <property type="entry name" value="PHP domain-like"/>
    <property type="match status" value="1"/>
</dbReference>
<reference evidence="10 11" key="1">
    <citation type="submission" date="2016-07" db="EMBL/GenBank/DDBJ databases">
        <title>Genome and transcriptome analysis of iron-reducing fermentative bacteria Anoxybacter fermentans.</title>
        <authorList>
            <person name="Zeng X."/>
            <person name="Shao Z."/>
        </authorList>
    </citation>
    <scope>NUCLEOTIDE SEQUENCE [LARGE SCALE GENOMIC DNA]</scope>
    <source>
        <strain evidence="10 11">DY22613</strain>
    </source>
</reference>
<dbReference type="NCBIfam" id="TIGR01856">
    <property type="entry name" value="hisJ_fam"/>
    <property type="match status" value="1"/>
</dbReference>
<keyword evidence="6 8" id="KW-0368">Histidine biosynthesis</keyword>
<evidence type="ECO:0000259" key="9">
    <source>
        <dbReference type="SMART" id="SM00481"/>
    </source>
</evidence>
<dbReference type="AlphaFoldDB" id="A0A3Q9HRE1"/>
<evidence type="ECO:0000256" key="5">
    <source>
        <dbReference type="ARBA" id="ARBA00022801"/>
    </source>
</evidence>
<gene>
    <name evidence="10" type="ORF">BBF96_11900</name>
</gene>
<evidence type="ECO:0000256" key="1">
    <source>
        <dbReference type="ARBA" id="ARBA00004970"/>
    </source>
</evidence>
<dbReference type="RefSeq" id="WP_127017381.1">
    <property type="nucleotide sequence ID" value="NZ_CP016379.1"/>
</dbReference>
<sequence>MFFDYHIHSKFSTDSKMTLEEICEQSILIGLEEIAITDHHDIDYQDPSISFEIDRHLYLSTLEEFQAKYQGKLRIKKGLELGLQPHILDKCAEFAGDHFDFVLASFHTAQKKDLYTGKFFEGYTQWEAYREYLKEVHYCVERFDHFSVVGHLDVIRRYGDFPVIPDLMDDSDCRDLIEEILKILVEKGKGLEVNTSGYHYGNRKDPLPSRAILRLYRELGGEILTTGSDSHYKDQLGYKFKETHEMLKDLGFKYLTTFEKGKPIFHKIK</sequence>
<dbReference type="InterPro" id="IPR003141">
    <property type="entry name" value="Pol/His_phosphatase_N"/>
</dbReference>
<evidence type="ECO:0000256" key="6">
    <source>
        <dbReference type="ARBA" id="ARBA00023102"/>
    </source>
</evidence>
<keyword evidence="4 8" id="KW-0028">Amino-acid biosynthesis</keyword>
<evidence type="ECO:0000313" key="11">
    <source>
        <dbReference type="Proteomes" id="UP000267250"/>
    </source>
</evidence>
<dbReference type="Pfam" id="PF02811">
    <property type="entry name" value="PHP"/>
    <property type="match status" value="1"/>
</dbReference>
<comment type="similarity">
    <text evidence="2 8">Belongs to the PHP hydrolase family. HisK subfamily.</text>
</comment>